<dbReference type="EMBL" id="JANYMP010000055">
    <property type="protein sequence ID" value="MCS7484811.1"/>
    <property type="molecule type" value="Genomic_DNA"/>
</dbReference>
<dbReference type="GO" id="GO:0006281">
    <property type="term" value="P:DNA repair"/>
    <property type="evidence" value="ECO:0007669"/>
    <property type="project" value="UniProtKB-KW"/>
</dbReference>
<comment type="caution">
    <text evidence="6">The sequence shown here is derived from an EMBL/GenBank/DDBJ whole genome shotgun (WGS) entry which is preliminary data.</text>
</comment>
<accession>A0A9X2VY78</accession>
<organism evidence="6 7">
    <name type="scientific">Umezawaea endophytica</name>
    <dbReference type="NCBI Taxonomy" id="1654476"/>
    <lineage>
        <taxon>Bacteria</taxon>
        <taxon>Bacillati</taxon>
        <taxon>Actinomycetota</taxon>
        <taxon>Actinomycetes</taxon>
        <taxon>Pseudonocardiales</taxon>
        <taxon>Pseudonocardiaceae</taxon>
        <taxon>Umezawaea</taxon>
    </lineage>
</organism>
<dbReference type="Proteomes" id="UP001141259">
    <property type="component" value="Unassembled WGS sequence"/>
</dbReference>
<evidence type="ECO:0000259" key="5">
    <source>
        <dbReference type="Pfam" id="PF12705"/>
    </source>
</evidence>
<keyword evidence="2" id="KW-0067">ATP-binding</keyword>
<proteinExistence type="predicted"/>
<dbReference type="InterPro" id="IPR038726">
    <property type="entry name" value="PDDEXK_AddAB-type"/>
</dbReference>
<dbReference type="RefSeq" id="WP_259630256.1">
    <property type="nucleotide sequence ID" value="NZ_JANYMP010000055.1"/>
</dbReference>
<keyword evidence="7" id="KW-1185">Reference proteome</keyword>
<keyword evidence="1" id="KW-0227">DNA damage</keyword>
<feature type="region of interest" description="Disordered" evidence="4">
    <location>
        <begin position="337"/>
        <end position="383"/>
    </location>
</feature>
<feature type="compositionally biased region" description="Basic and acidic residues" evidence="4">
    <location>
        <begin position="338"/>
        <end position="357"/>
    </location>
</feature>
<evidence type="ECO:0000256" key="4">
    <source>
        <dbReference type="SAM" id="MobiDB-lite"/>
    </source>
</evidence>
<keyword evidence="3" id="KW-0234">DNA repair</keyword>
<evidence type="ECO:0000313" key="7">
    <source>
        <dbReference type="Proteomes" id="UP001141259"/>
    </source>
</evidence>
<dbReference type="GO" id="GO:0004386">
    <property type="term" value="F:helicase activity"/>
    <property type="evidence" value="ECO:0007669"/>
    <property type="project" value="UniProtKB-KW"/>
</dbReference>
<gene>
    <name evidence="6" type="ORF">NZH93_48965</name>
</gene>
<evidence type="ECO:0000256" key="2">
    <source>
        <dbReference type="ARBA" id="ARBA00022806"/>
    </source>
</evidence>
<protein>
    <submittedName>
        <fullName evidence="6">PD-(D/E)XK nuclease family protein</fullName>
    </submittedName>
</protein>
<keyword evidence="2" id="KW-0347">Helicase</keyword>
<sequence length="576" mass="63669">MTDWQRPLGTAGDLWLVRASSVIVRENLRDCPTAKSSGVRPFLNSDPVPPRRGKALEDFTFAPLMASLDLVEHRNWSLTRVIAELRRTQGRFDSRRAPAHLSLLDWTAHVLPRYLAARAAEPDGAPAPHTLPVSYEWAALHHRADRAPDSRGVTHYEQTAWGRRYVSPDGTVRDLWLPSIGKARANRSEAERAAIAYVLARGLACPRPGFQQRYQRFDDQPLPPPNRVRVFGFGCGDGKAALLLDWGQEEVVRRYREHAAPAFARAVEGSGTMPGSSCIRCKALSGCTALPLAPGLWGGRPAKTRSPRRSLSAWDMRVHGQCPAQYHLTRQLNLTSLRPEHESATRGRVVDARLNDQHRKRPARGCREIAGPVDPGNWSAGGHELTGDSARDAAAMLAQHAALCPLDGLGPKERVLVQHQLSCYVPELDVVVIATPDLVHTRSGGWVWRETKTSTSRLWEGKSLMRGYPQLALAVLLLAAGVLGGELRRSRVELELLYPDDSTFEELDPSRPAVLDEARQVVADLAEPLLHDTSYAPRTGHHCHSCDARDWCRPGSEYADRNPLTAAAIQTSEDLI</sequence>
<reference evidence="6" key="1">
    <citation type="submission" date="2022-08" db="EMBL/GenBank/DDBJ databases">
        <authorList>
            <person name="Tistechok S."/>
            <person name="Samborskyy M."/>
            <person name="Roman I."/>
        </authorList>
    </citation>
    <scope>NUCLEOTIDE SEQUENCE</scope>
    <source>
        <strain evidence="6">DSM 103496</strain>
    </source>
</reference>
<evidence type="ECO:0000256" key="3">
    <source>
        <dbReference type="ARBA" id="ARBA00023204"/>
    </source>
</evidence>
<evidence type="ECO:0000313" key="6">
    <source>
        <dbReference type="EMBL" id="MCS7484811.1"/>
    </source>
</evidence>
<dbReference type="Pfam" id="PF12705">
    <property type="entry name" value="PDDEXK_1"/>
    <property type="match status" value="1"/>
</dbReference>
<evidence type="ECO:0000256" key="1">
    <source>
        <dbReference type="ARBA" id="ARBA00022763"/>
    </source>
</evidence>
<dbReference type="AlphaFoldDB" id="A0A9X2VY78"/>
<feature type="domain" description="PD-(D/E)XK endonuclease-like" evidence="5">
    <location>
        <begin position="311"/>
        <end position="553"/>
    </location>
</feature>
<keyword evidence="2" id="KW-0547">Nucleotide-binding</keyword>
<keyword evidence="2" id="KW-0378">Hydrolase</keyword>
<name>A0A9X2VY78_9PSEU</name>